<evidence type="ECO:0000313" key="7">
    <source>
        <dbReference type="EMBL" id="TNC44971.1"/>
    </source>
</evidence>
<dbReference type="GO" id="GO:0003700">
    <property type="term" value="F:DNA-binding transcription factor activity"/>
    <property type="evidence" value="ECO:0007669"/>
    <property type="project" value="InterPro"/>
</dbReference>
<dbReference type="Pfam" id="PF00126">
    <property type="entry name" value="HTH_1"/>
    <property type="match status" value="1"/>
</dbReference>
<evidence type="ECO:0000259" key="5">
    <source>
        <dbReference type="PROSITE" id="PS50931"/>
    </source>
</evidence>
<dbReference type="PRINTS" id="PR00039">
    <property type="entry name" value="HTHLYSR"/>
</dbReference>
<evidence type="ECO:0000256" key="4">
    <source>
        <dbReference type="ARBA" id="ARBA00023163"/>
    </source>
</evidence>
<dbReference type="RefSeq" id="WP_139106256.1">
    <property type="nucleotide sequence ID" value="NZ_VDFR01000071.1"/>
</dbReference>
<dbReference type="GO" id="GO:0003677">
    <property type="term" value="F:DNA binding"/>
    <property type="evidence" value="ECO:0007669"/>
    <property type="project" value="UniProtKB-KW"/>
</dbReference>
<dbReference type="CDD" id="cd05466">
    <property type="entry name" value="PBP2_LTTR_substrate"/>
    <property type="match status" value="1"/>
</dbReference>
<dbReference type="GO" id="GO:0032993">
    <property type="term" value="C:protein-DNA complex"/>
    <property type="evidence" value="ECO:0007669"/>
    <property type="project" value="TreeGrafter"/>
</dbReference>
<keyword evidence="2" id="KW-0805">Transcription regulation</keyword>
<dbReference type="InterPro" id="IPR036388">
    <property type="entry name" value="WH-like_DNA-bd_sf"/>
</dbReference>
<dbReference type="InterPro" id="IPR005119">
    <property type="entry name" value="LysR_subst-bd"/>
</dbReference>
<dbReference type="AlphaFoldDB" id="A0A5C4MMF5"/>
<comment type="similarity">
    <text evidence="1">Belongs to the LysR transcriptional regulatory family.</text>
</comment>
<organism evidence="7 8">
    <name type="scientific">Mumia zhuanghuii</name>
    <dbReference type="NCBI Taxonomy" id="2585211"/>
    <lineage>
        <taxon>Bacteria</taxon>
        <taxon>Bacillati</taxon>
        <taxon>Actinomycetota</taxon>
        <taxon>Actinomycetes</taxon>
        <taxon>Propionibacteriales</taxon>
        <taxon>Nocardioidaceae</taxon>
        <taxon>Mumia</taxon>
    </lineage>
</organism>
<dbReference type="OrthoDB" id="3181812at2"/>
<evidence type="ECO:0000313" key="8">
    <source>
        <dbReference type="Proteomes" id="UP000306740"/>
    </source>
</evidence>
<keyword evidence="4" id="KW-0804">Transcription</keyword>
<dbReference type="SUPFAM" id="SSF46785">
    <property type="entry name" value="Winged helix' DNA-binding domain"/>
    <property type="match status" value="1"/>
</dbReference>
<dbReference type="FunFam" id="1.10.10.10:FF:000001">
    <property type="entry name" value="LysR family transcriptional regulator"/>
    <property type="match status" value="1"/>
</dbReference>
<evidence type="ECO:0000256" key="1">
    <source>
        <dbReference type="ARBA" id="ARBA00009437"/>
    </source>
</evidence>
<feature type="domain" description="HTH lysR-type" evidence="5">
    <location>
        <begin position="1"/>
        <end position="58"/>
    </location>
</feature>
<gene>
    <name evidence="7" type="ORF">FHE65_16250</name>
    <name evidence="6" type="ORF">FHE65_26020</name>
</gene>
<sequence length="307" mass="32880">MQIQQLTYFVAVARTRHFTQAAEESGVSQPSLSKQIRVLENSLGTALFARERGDVRLTPAGEALLPHAQEILIEVDEGLRAVREVSGLQRGRVRVGATPSMWEGIMADALVAFRSAYPGIELEVTEGGSRLLTRDLGRGALDLALVIVPLRGDDPDLVATPLLRERLVVAGPADGSGLGPGPIRVRDLEGVPLVMFREGYDLRDTTTNACLDAGFEPTMAIEGGEMNAVLRFVEAGLGYAVVPSMVLASRPGLRATPIASPELTRTIALAHRRTLAMPLASQAFRDQLVEHLHGLAADQLGDVDLIG</sequence>
<keyword evidence="3" id="KW-0238">DNA-binding</keyword>
<dbReference type="Pfam" id="PF03466">
    <property type="entry name" value="LysR_substrate"/>
    <property type="match status" value="1"/>
</dbReference>
<reference evidence="7 8" key="1">
    <citation type="submission" date="2019-05" db="EMBL/GenBank/DDBJ databases">
        <title>Mumia sp. nov., isolated from the intestinal contents of plateau pika (Ochotona curzoniae) in the Qinghai-Tibet plateau of China.</title>
        <authorList>
            <person name="Tian Z."/>
        </authorList>
    </citation>
    <scope>NUCLEOTIDE SEQUENCE [LARGE SCALE GENOMIC DNA]</scope>
    <source>
        <strain evidence="8">527</strain>
        <strain evidence="7">Z527</strain>
    </source>
</reference>
<dbReference type="EMBL" id="VDFR01000071">
    <property type="protein sequence ID" value="TNC44971.1"/>
    <property type="molecule type" value="Genomic_DNA"/>
</dbReference>
<accession>A0A5C4MMF5</accession>
<dbReference type="EMBL" id="VDFR01000135">
    <property type="protein sequence ID" value="TNC36505.1"/>
    <property type="molecule type" value="Genomic_DNA"/>
</dbReference>
<dbReference type="Proteomes" id="UP000306740">
    <property type="component" value="Unassembled WGS sequence"/>
</dbReference>
<dbReference type="PROSITE" id="PS50931">
    <property type="entry name" value="HTH_LYSR"/>
    <property type="match status" value="1"/>
</dbReference>
<evidence type="ECO:0000256" key="2">
    <source>
        <dbReference type="ARBA" id="ARBA00023015"/>
    </source>
</evidence>
<dbReference type="PANTHER" id="PTHR30346">
    <property type="entry name" value="TRANSCRIPTIONAL DUAL REGULATOR HCAR-RELATED"/>
    <property type="match status" value="1"/>
</dbReference>
<protein>
    <submittedName>
        <fullName evidence="7">LysR family transcriptional regulator</fullName>
    </submittedName>
</protein>
<dbReference type="Gene3D" id="1.10.10.10">
    <property type="entry name" value="Winged helix-like DNA-binding domain superfamily/Winged helix DNA-binding domain"/>
    <property type="match status" value="1"/>
</dbReference>
<name>A0A5C4MMF5_9ACTN</name>
<evidence type="ECO:0000256" key="3">
    <source>
        <dbReference type="ARBA" id="ARBA00023125"/>
    </source>
</evidence>
<dbReference type="InterPro" id="IPR036390">
    <property type="entry name" value="WH_DNA-bd_sf"/>
</dbReference>
<dbReference type="InterPro" id="IPR000847">
    <property type="entry name" value="LysR_HTH_N"/>
</dbReference>
<dbReference type="PANTHER" id="PTHR30346:SF29">
    <property type="entry name" value="LYSR SUBSTRATE-BINDING"/>
    <property type="match status" value="1"/>
</dbReference>
<dbReference type="SUPFAM" id="SSF53850">
    <property type="entry name" value="Periplasmic binding protein-like II"/>
    <property type="match status" value="1"/>
</dbReference>
<dbReference type="Gene3D" id="3.40.190.290">
    <property type="match status" value="1"/>
</dbReference>
<comment type="caution">
    <text evidence="7">The sequence shown here is derived from an EMBL/GenBank/DDBJ whole genome shotgun (WGS) entry which is preliminary data.</text>
</comment>
<proteinExistence type="inferred from homology"/>
<evidence type="ECO:0000313" key="6">
    <source>
        <dbReference type="EMBL" id="TNC36505.1"/>
    </source>
</evidence>